<evidence type="ECO:0000259" key="5">
    <source>
        <dbReference type="PROSITE" id="PS50113"/>
    </source>
</evidence>
<dbReference type="Pfam" id="PF00990">
    <property type="entry name" value="GGDEF"/>
    <property type="match status" value="1"/>
</dbReference>
<protein>
    <recommendedName>
        <fullName evidence="2">diguanylate cyclase</fullName>
        <ecNumber evidence="2">2.7.7.65</ecNumber>
    </recommendedName>
</protein>
<dbReference type="InterPro" id="IPR021796">
    <property type="entry name" value="Tll0287-like_dom"/>
</dbReference>
<dbReference type="RefSeq" id="WP_177428567.1">
    <property type="nucleotide sequence ID" value="NZ_FMSV02000538.1"/>
</dbReference>
<evidence type="ECO:0000313" key="7">
    <source>
        <dbReference type="EMBL" id="SEH07688.1"/>
    </source>
</evidence>
<dbReference type="InterPro" id="IPR050469">
    <property type="entry name" value="Diguanylate_Cyclase"/>
</dbReference>
<dbReference type="CDD" id="cd01949">
    <property type="entry name" value="GGDEF"/>
    <property type="match status" value="1"/>
</dbReference>
<dbReference type="CDD" id="cd00130">
    <property type="entry name" value="PAS"/>
    <property type="match status" value="1"/>
</dbReference>
<dbReference type="InterPro" id="IPR000160">
    <property type="entry name" value="GGDEF_dom"/>
</dbReference>
<reference evidence="7 8" key="1">
    <citation type="submission" date="2016-10" db="EMBL/GenBank/DDBJ databases">
        <authorList>
            <person name="de Groot N.N."/>
        </authorList>
    </citation>
    <scope>NUCLEOTIDE SEQUENCE [LARGE SCALE GENOMIC DNA]</scope>
    <source>
        <strain evidence="7">MBHS1</strain>
    </source>
</reference>
<feature type="transmembrane region" description="Helical" evidence="4">
    <location>
        <begin position="15"/>
        <end position="36"/>
    </location>
</feature>
<keyword evidence="4" id="KW-1133">Transmembrane helix</keyword>
<dbReference type="Pfam" id="PF08447">
    <property type="entry name" value="PAS_3"/>
    <property type="match status" value="1"/>
</dbReference>
<dbReference type="NCBIfam" id="TIGR00229">
    <property type="entry name" value="sensory_box"/>
    <property type="match status" value="1"/>
</dbReference>
<dbReference type="Pfam" id="PF11845">
    <property type="entry name" value="Tll0287-like"/>
    <property type="match status" value="1"/>
</dbReference>
<dbReference type="Gene3D" id="3.30.70.270">
    <property type="match status" value="1"/>
</dbReference>
<comment type="catalytic activity">
    <reaction evidence="3">
        <text>2 GTP = 3',3'-c-di-GMP + 2 diphosphate</text>
        <dbReference type="Rhea" id="RHEA:24898"/>
        <dbReference type="ChEBI" id="CHEBI:33019"/>
        <dbReference type="ChEBI" id="CHEBI:37565"/>
        <dbReference type="ChEBI" id="CHEBI:58805"/>
        <dbReference type="EC" id="2.7.7.65"/>
    </reaction>
</comment>
<dbReference type="InterPro" id="IPR001610">
    <property type="entry name" value="PAC"/>
</dbReference>
<dbReference type="PROSITE" id="PS50113">
    <property type="entry name" value="PAC"/>
    <property type="match status" value="1"/>
</dbReference>
<dbReference type="GO" id="GO:0052621">
    <property type="term" value="F:diguanylate cyclase activity"/>
    <property type="evidence" value="ECO:0007669"/>
    <property type="project" value="UniProtKB-EC"/>
</dbReference>
<dbReference type="InterPro" id="IPR043128">
    <property type="entry name" value="Rev_trsase/Diguanyl_cyclase"/>
</dbReference>
<dbReference type="SMART" id="SM00086">
    <property type="entry name" value="PAC"/>
    <property type="match status" value="1"/>
</dbReference>
<comment type="cofactor">
    <cofactor evidence="1">
        <name>Mg(2+)</name>
        <dbReference type="ChEBI" id="CHEBI:18420"/>
    </cofactor>
</comment>
<dbReference type="PANTHER" id="PTHR45138:SF9">
    <property type="entry name" value="DIGUANYLATE CYCLASE DGCM-RELATED"/>
    <property type="match status" value="1"/>
</dbReference>
<dbReference type="Proteomes" id="UP000236724">
    <property type="component" value="Unassembled WGS sequence"/>
</dbReference>
<feature type="domain" description="GGDEF" evidence="6">
    <location>
        <begin position="433"/>
        <end position="569"/>
    </location>
</feature>
<dbReference type="EMBL" id="FMSV02000538">
    <property type="protein sequence ID" value="SEH07688.1"/>
    <property type="molecule type" value="Genomic_DNA"/>
</dbReference>
<feature type="domain" description="PAC" evidence="5">
    <location>
        <begin position="334"/>
        <end position="387"/>
    </location>
</feature>
<keyword evidence="8" id="KW-1185">Reference proteome</keyword>
<evidence type="ECO:0000259" key="6">
    <source>
        <dbReference type="PROSITE" id="PS50887"/>
    </source>
</evidence>
<dbReference type="GO" id="GO:0005886">
    <property type="term" value="C:plasma membrane"/>
    <property type="evidence" value="ECO:0007669"/>
    <property type="project" value="TreeGrafter"/>
</dbReference>
<dbReference type="GO" id="GO:0043709">
    <property type="term" value="P:cell adhesion involved in single-species biofilm formation"/>
    <property type="evidence" value="ECO:0007669"/>
    <property type="project" value="TreeGrafter"/>
</dbReference>
<dbReference type="InterPro" id="IPR000014">
    <property type="entry name" value="PAS"/>
</dbReference>
<evidence type="ECO:0000256" key="3">
    <source>
        <dbReference type="ARBA" id="ARBA00034247"/>
    </source>
</evidence>
<organism evidence="7 8">
    <name type="scientific">Candidatus Venteria ishoeyi</name>
    <dbReference type="NCBI Taxonomy" id="1899563"/>
    <lineage>
        <taxon>Bacteria</taxon>
        <taxon>Pseudomonadati</taxon>
        <taxon>Pseudomonadota</taxon>
        <taxon>Gammaproteobacteria</taxon>
        <taxon>Thiotrichales</taxon>
        <taxon>Thiotrichaceae</taxon>
        <taxon>Venteria</taxon>
    </lineage>
</organism>
<dbReference type="NCBIfam" id="TIGR00254">
    <property type="entry name" value="GGDEF"/>
    <property type="match status" value="1"/>
</dbReference>
<accession>A0A1H6FC90</accession>
<dbReference type="SMART" id="SM00091">
    <property type="entry name" value="PAS"/>
    <property type="match status" value="1"/>
</dbReference>
<evidence type="ECO:0000313" key="8">
    <source>
        <dbReference type="Proteomes" id="UP000236724"/>
    </source>
</evidence>
<proteinExistence type="predicted"/>
<dbReference type="Gene3D" id="3.30.450.20">
    <property type="entry name" value="PAS domain"/>
    <property type="match status" value="1"/>
</dbReference>
<dbReference type="SUPFAM" id="SSF55073">
    <property type="entry name" value="Nucleotide cyclase"/>
    <property type="match status" value="1"/>
</dbReference>
<dbReference type="SUPFAM" id="SSF55785">
    <property type="entry name" value="PYP-like sensor domain (PAS domain)"/>
    <property type="match status" value="1"/>
</dbReference>
<keyword evidence="4" id="KW-0472">Membrane</keyword>
<evidence type="ECO:0000256" key="4">
    <source>
        <dbReference type="SAM" id="Phobius"/>
    </source>
</evidence>
<dbReference type="SMART" id="SM00267">
    <property type="entry name" value="GGDEF"/>
    <property type="match status" value="1"/>
</dbReference>
<dbReference type="InterPro" id="IPR013655">
    <property type="entry name" value="PAS_fold_3"/>
</dbReference>
<dbReference type="InterPro" id="IPR035965">
    <property type="entry name" value="PAS-like_dom_sf"/>
</dbReference>
<evidence type="ECO:0000256" key="2">
    <source>
        <dbReference type="ARBA" id="ARBA00012528"/>
    </source>
</evidence>
<feature type="transmembrane region" description="Helical" evidence="4">
    <location>
        <begin position="218"/>
        <end position="241"/>
    </location>
</feature>
<gene>
    <name evidence="7" type="primary">cph2_11</name>
    <name evidence="7" type="ORF">MBHS_03573</name>
</gene>
<keyword evidence="4" id="KW-0812">Transmembrane</keyword>
<dbReference type="InterPro" id="IPR000700">
    <property type="entry name" value="PAS-assoc_C"/>
</dbReference>
<dbReference type="EC" id="2.7.7.65" evidence="2"/>
<sequence>MGSNHLKLKLSTSNLISLIAAMLWSIVLAGLFFWAASKEESHVFQYAKMEAGANFNKDIALRNWLAKHGGIYVEVSGETPPNPYLQHIAERDIVTSSGKKLTLMNPAYILRQTMNEYSVLYGIKGRITSLEPLNPINTPDSWEIEALKQFSQGVEDVSEVTSIGGKPFLRYMQAFYTKKKCLKCHGHQGYRVGNVQGGVGVAIPLEPYIKIKNDTLKILIYSHGILWLFGLFCILLINRYVKRQIDTQNRIRSDLASQKEQLDLVLEGTQLGLWDWNLVTNYVVFDERWAKILGYELSEIEFTLNSWESRVHPDDLASCYQDIQSYIDGKTSFYSNIHRMMHKDGKWRYILDRGKIVERDINNKPIRFTGTHTDITKLKETENTLQEKSSELEQVNKILSKQAMIDGLTNVNNRRAFDQRIKEEWERCHRNQTGFSVLMADIDYFKKYNDTYGHLGGDNCLKYVADALNKVASRTNDFVARYGGEEFIMILPGTGLEQAMIVAEKARNAIESLDIQHASSDCADVVTISVGVVACTQCSNINHYMSLISLADKALYLAKNNGRNCMACL</sequence>
<dbReference type="GO" id="GO:1902201">
    <property type="term" value="P:negative regulation of bacterial-type flagellum-dependent cell motility"/>
    <property type="evidence" value="ECO:0007669"/>
    <property type="project" value="TreeGrafter"/>
</dbReference>
<evidence type="ECO:0000256" key="1">
    <source>
        <dbReference type="ARBA" id="ARBA00001946"/>
    </source>
</evidence>
<dbReference type="FunFam" id="3.30.70.270:FF:000001">
    <property type="entry name" value="Diguanylate cyclase domain protein"/>
    <property type="match status" value="1"/>
</dbReference>
<dbReference type="PROSITE" id="PS50887">
    <property type="entry name" value="GGDEF"/>
    <property type="match status" value="1"/>
</dbReference>
<name>A0A1H6FC90_9GAMM</name>
<dbReference type="AlphaFoldDB" id="A0A1H6FC90"/>
<dbReference type="InterPro" id="IPR029787">
    <property type="entry name" value="Nucleotide_cyclase"/>
</dbReference>
<dbReference type="PANTHER" id="PTHR45138">
    <property type="entry name" value="REGULATORY COMPONENTS OF SENSORY TRANSDUCTION SYSTEM"/>
    <property type="match status" value="1"/>
</dbReference>